<reference evidence="1 2" key="1">
    <citation type="submission" date="2016-11" db="EMBL/GenBank/DDBJ databases">
        <authorList>
            <person name="Jaros S."/>
            <person name="Januszkiewicz K."/>
            <person name="Wedrychowicz H."/>
        </authorList>
    </citation>
    <scope>NUCLEOTIDE SEQUENCE [LARGE SCALE GENOMIC DNA]</scope>
    <source>
        <strain evidence="1 2">DSM 9705</strain>
    </source>
</reference>
<organism evidence="1 2">
    <name type="scientific">Desulfofustis glycolicus DSM 9705</name>
    <dbReference type="NCBI Taxonomy" id="1121409"/>
    <lineage>
        <taxon>Bacteria</taxon>
        <taxon>Pseudomonadati</taxon>
        <taxon>Thermodesulfobacteriota</taxon>
        <taxon>Desulfobulbia</taxon>
        <taxon>Desulfobulbales</taxon>
        <taxon>Desulfocapsaceae</taxon>
        <taxon>Desulfofustis</taxon>
    </lineage>
</organism>
<gene>
    <name evidence="1" type="ORF">SAMN02745124_03076</name>
</gene>
<dbReference type="EMBL" id="FQXS01000020">
    <property type="protein sequence ID" value="SHH99323.1"/>
    <property type="molecule type" value="Genomic_DNA"/>
</dbReference>
<protein>
    <submittedName>
        <fullName evidence="1">Zn-binding Pro-Ala-Ala-Arg (PAAR) domain-containing protein, incolved in TypeVI secretion</fullName>
    </submittedName>
</protein>
<dbReference type="AlphaFoldDB" id="A0A1M5XJ75"/>
<dbReference type="Pfam" id="PF05488">
    <property type="entry name" value="PAAR_motif"/>
    <property type="match status" value="1"/>
</dbReference>
<name>A0A1M5XJ75_9BACT</name>
<dbReference type="STRING" id="1121409.SAMN02745124_03076"/>
<dbReference type="Proteomes" id="UP000184139">
    <property type="component" value="Unassembled WGS sequence"/>
</dbReference>
<sequence>MSSQARLGDISSHGGVIITGASRTLDNGMPVARMGDLHVCPIPGHGVTPIVTGSFDTITEGLPNARIGDITACGAIIVTGSPNTIDN</sequence>
<dbReference type="CDD" id="cd14744">
    <property type="entry name" value="PAAR_CT_2"/>
    <property type="match status" value="1"/>
</dbReference>
<dbReference type="OrthoDB" id="9807902at2"/>
<dbReference type="RefSeq" id="WP_013258605.1">
    <property type="nucleotide sequence ID" value="NZ_FQXS01000020.1"/>
</dbReference>
<dbReference type="Gene3D" id="2.60.200.60">
    <property type="match status" value="1"/>
</dbReference>
<proteinExistence type="predicted"/>
<evidence type="ECO:0000313" key="2">
    <source>
        <dbReference type="Proteomes" id="UP000184139"/>
    </source>
</evidence>
<keyword evidence="2" id="KW-1185">Reference proteome</keyword>
<evidence type="ECO:0000313" key="1">
    <source>
        <dbReference type="EMBL" id="SHH99323.1"/>
    </source>
</evidence>
<dbReference type="InterPro" id="IPR008727">
    <property type="entry name" value="PAAR_motif"/>
</dbReference>
<accession>A0A1M5XJ75</accession>